<evidence type="ECO:0000259" key="1">
    <source>
        <dbReference type="SMART" id="SM01321"/>
    </source>
</evidence>
<gene>
    <name evidence="2" type="primary">tnpA</name>
    <name evidence="2" type="ORF">IXB50_10300</name>
</gene>
<reference evidence="2" key="2">
    <citation type="journal article" date="2021" name="Mar. Drugs">
        <title>Genome Reduction and Secondary Metabolism of the Marine Sponge-Associated Cyanobacterium Leptothoe.</title>
        <authorList>
            <person name="Konstantinou D."/>
            <person name="Popin R.V."/>
            <person name="Fewer D.P."/>
            <person name="Sivonen K."/>
            <person name="Gkelis S."/>
        </authorList>
    </citation>
    <scope>NUCLEOTIDE SEQUENCE</scope>
    <source>
        <strain evidence="2">TAU-MAC 1115</strain>
    </source>
</reference>
<dbReference type="InterPro" id="IPR002686">
    <property type="entry name" value="Transposase_17"/>
</dbReference>
<dbReference type="AlphaFoldDB" id="A0A947DEU9"/>
<feature type="domain" description="Transposase IS200-like" evidence="1">
    <location>
        <begin position="12"/>
        <end position="130"/>
    </location>
</feature>
<evidence type="ECO:0000313" key="3">
    <source>
        <dbReference type="Proteomes" id="UP000717364"/>
    </source>
</evidence>
<dbReference type="RefSeq" id="WP_215608886.1">
    <property type="nucleotide sequence ID" value="NZ_JADOES010000016.1"/>
</dbReference>
<dbReference type="Pfam" id="PF01797">
    <property type="entry name" value="Y1_Tnp"/>
    <property type="match status" value="1"/>
</dbReference>
<protein>
    <submittedName>
        <fullName evidence="2">IS200/IS605 family transposase</fullName>
    </submittedName>
</protein>
<dbReference type="NCBIfam" id="NF033573">
    <property type="entry name" value="transpos_IS200"/>
    <property type="match status" value="1"/>
</dbReference>
<dbReference type="SMART" id="SM01321">
    <property type="entry name" value="Y1_Tnp"/>
    <property type="match status" value="1"/>
</dbReference>
<organism evidence="2 3">
    <name type="scientific">Leptothoe spongobia TAU-MAC 1115</name>
    <dbReference type="NCBI Taxonomy" id="1967444"/>
    <lineage>
        <taxon>Bacteria</taxon>
        <taxon>Bacillati</taxon>
        <taxon>Cyanobacteriota</taxon>
        <taxon>Cyanophyceae</taxon>
        <taxon>Nodosilineales</taxon>
        <taxon>Cymatolegaceae</taxon>
        <taxon>Leptothoe</taxon>
        <taxon>Leptothoe spongobia</taxon>
    </lineage>
</organism>
<dbReference type="SUPFAM" id="SSF143422">
    <property type="entry name" value="Transposase IS200-like"/>
    <property type="match status" value="1"/>
</dbReference>
<evidence type="ECO:0000313" key="2">
    <source>
        <dbReference type="EMBL" id="MBT9315817.1"/>
    </source>
</evidence>
<accession>A0A947DEU9</accession>
<dbReference type="GO" id="GO:0003677">
    <property type="term" value="F:DNA binding"/>
    <property type="evidence" value="ECO:0007669"/>
    <property type="project" value="InterPro"/>
</dbReference>
<dbReference type="Gene3D" id="3.30.70.1290">
    <property type="entry name" value="Transposase IS200-like"/>
    <property type="match status" value="1"/>
</dbReference>
<dbReference type="GO" id="GO:0006313">
    <property type="term" value="P:DNA transposition"/>
    <property type="evidence" value="ECO:0007669"/>
    <property type="project" value="InterPro"/>
</dbReference>
<dbReference type="PANTHER" id="PTHR33360:SF2">
    <property type="entry name" value="TRANSPOSASE FOR INSERTION SEQUENCE ELEMENT IS200"/>
    <property type="match status" value="1"/>
</dbReference>
<dbReference type="EMBL" id="JADOES010000016">
    <property type="protein sequence ID" value="MBT9315817.1"/>
    <property type="molecule type" value="Genomic_DNA"/>
</dbReference>
<reference evidence="2" key="1">
    <citation type="submission" date="2020-11" db="EMBL/GenBank/DDBJ databases">
        <authorList>
            <person name="Konstantinou D."/>
            <person name="Gkelis S."/>
            <person name="Popin R."/>
            <person name="Fewer D."/>
            <person name="Sivonen K."/>
        </authorList>
    </citation>
    <scope>NUCLEOTIDE SEQUENCE</scope>
    <source>
        <strain evidence="2">TAU-MAC 1115</strain>
    </source>
</reference>
<sequence>MTELYQSLSHSKWDCTYHVVFVPKYRRKVMFGEIRKFLGPIFHELARQKECRIVEGHLMPDHVHMCIEIPPKYSVASVIGFLKGKSAIAIARQFKGKARNFSGEAFWARGYAVSTVGFELEVVKRYIRDQDIADKSGQF</sequence>
<proteinExistence type="predicted"/>
<dbReference type="InterPro" id="IPR036515">
    <property type="entry name" value="Transposase_17_sf"/>
</dbReference>
<dbReference type="Proteomes" id="UP000717364">
    <property type="component" value="Unassembled WGS sequence"/>
</dbReference>
<dbReference type="PANTHER" id="PTHR33360">
    <property type="entry name" value="TRANSPOSASE FOR INSERTION SEQUENCE ELEMENT IS200"/>
    <property type="match status" value="1"/>
</dbReference>
<comment type="caution">
    <text evidence="2">The sequence shown here is derived from an EMBL/GenBank/DDBJ whole genome shotgun (WGS) entry which is preliminary data.</text>
</comment>
<keyword evidence="3" id="KW-1185">Reference proteome</keyword>
<name>A0A947DEU9_9CYAN</name>
<dbReference type="GO" id="GO:0004803">
    <property type="term" value="F:transposase activity"/>
    <property type="evidence" value="ECO:0007669"/>
    <property type="project" value="InterPro"/>
</dbReference>